<protein>
    <recommendedName>
        <fullName evidence="4">DUF952 domain-containing protein</fullName>
    </recommendedName>
</protein>
<evidence type="ECO:0000313" key="3">
    <source>
        <dbReference type="Proteomes" id="UP000245507"/>
    </source>
</evidence>
<dbReference type="InterPro" id="IPR009297">
    <property type="entry name" value="DUF952"/>
</dbReference>
<keyword evidence="1" id="KW-0472">Membrane</keyword>
<dbReference type="Gene3D" id="3.20.170.20">
    <property type="entry name" value="Protein of unknown function DUF952"/>
    <property type="match status" value="1"/>
</dbReference>
<dbReference type="PANTHER" id="PTHR34129">
    <property type="entry name" value="BLR1139 PROTEIN"/>
    <property type="match status" value="1"/>
</dbReference>
<keyword evidence="3" id="KW-1185">Reference proteome</keyword>
<dbReference type="Pfam" id="PF06108">
    <property type="entry name" value="DUF952"/>
    <property type="match status" value="1"/>
</dbReference>
<dbReference type="Proteomes" id="UP000245507">
    <property type="component" value="Unassembled WGS sequence"/>
</dbReference>
<evidence type="ECO:0000313" key="2">
    <source>
        <dbReference type="EMBL" id="PWN04092.1"/>
    </source>
</evidence>
<dbReference type="SUPFAM" id="SSF56399">
    <property type="entry name" value="ADP-ribosylation"/>
    <property type="match status" value="1"/>
</dbReference>
<keyword evidence="1" id="KW-0812">Transmembrane</keyword>
<evidence type="ECO:0000256" key="1">
    <source>
        <dbReference type="SAM" id="Phobius"/>
    </source>
</evidence>
<gene>
    <name evidence="2" type="ORF">DJ010_00010</name>
</gene>
<name>A0A316TPD4_9ACTN</name>
<feature type="transmembrane region" description="Helical" evidence="1">
    <location>
        <begin position="163"/>
        <end position="182"/>
    </location>
</feature>
<dbReference type="RefSeq" id="WP_109691599.1">
    <property type="nucleotide sequence ID" value="NZ_QGDD01000001.1"/>
</dbReference>
<dbReference type="EMBL" id="QGDD01000001">
    <property type="protein sequence ID" value="PWN04092.1"/>
    <property type="molecule type" value="Genomic_DNA"/>
</dbReference>
<feature type="transmembrane region" description="Helical" evidence="1">
    <location>
        <begin position="134"/>
        <end position="157"/>
    </location>
</feature>
<keyword evidence="1" id="KW-1133">Transmembrane helix</keyword>
<comment type="caution">
    <text evidence="2">The sequence shown here is derived from an EMBL/GenBank/DDBJ whole genome shotgun (WGS) entry which is preliminary data.</text>
</comment>
<proteinExistence type="predicted"/>
<reference evidence="2 3" key="1">
    <citation type="submission" date="2018-05" db="EMBL/GenBank/DDBJ databases">
        <title>Nocardioides silvaticus genome.</title>
        <authorList>
            <person name="Li C."/>
            <person name="Wang G."/>
        </authorList>
    </citation>
    <scope>NUCLEOTIDE SEQUENCE [LARGE SCALE GENOMIC DNA]</scope>
    <source>
        <strain evidence="2 3">CCTCC AB 2018079</strain>
    </source>
</reference>
<organism evidence="2 3">
    <name type="scientific">Nocardioides silvaticus</name>
    <dbReference type="NCBI Taxonomy" id="2201891"/>
    <lineage>
        <taxon>Bacteria</taxon>
        <taxon>Bacillati</taxon>
        <taxon>Actinomycetota</taxon>
        <taxon>Actinomycetes</taxon>
        <taxon>Propionibacteriales</taxon>
        <taxon>Nocardioidaceae</taxon>
        <taxon>Nocardioides</taxon>
    </lineage>
</organism>
<dbReference type="OrthoDB" id="5638018at2"/>
<sequence length="187" mass="19936">MATIFHLALASDWAAANEVGVYTISTRGRTLAEEGFIHASRGDQWPKVRELFYSDVTEPMVLLQIDTDLLDVPVVEEPPAPGVAETFPHIYGPLPVEAVVKVLPMPARGAATSDPPAATGPSEPFGTLYLREMFFNVTLVVLILAATAIGLCIGGAIGEEVPALVGLVAGALVGLALARWLYVRRHH</sequence>
<dbReference type="PANTHER" id="PTHR34129:SF1">
    <property type="entry name" value="DUF952 DOMAIN-CONTAINING PROTEIN"/>
    <property type="match status" value="1"/>
</dbReference>
<evidence type="ECO:0008006" key="4">
    <source>
        <dbReference type="Google" id="ProtNLM"/>
    </source>
</evidence>
<accession>A0A316TPD4</accession>
<dbReference type="AlphaFoldDB" id="A0A316TPD4"/>